<keyword evidence="2" id="KW-1185">Reference proteome</keyword>
<name>A0A8E7B2Q6_9EURY</name>
<dbReference type="GeneID" id="65095946"/>
<dbReference type="AlphaFoldDB" id="A0A8E7B2Q6"/>
<dbReference type="KEGG" id="mrtj:KHC33_02140"/>
<dbReference type="EMBL" id="CP075546">
    <property type="protein sequence ID" value="QVV89357.1"/>
    <property type="molecule type" value="Genomic_DNA"/>
</dbReference>
<evidence type="ECO:0000313" key="2">
    <source>
        <dbReference type="Proteomes" id="UP000680656"/>
    </source>
</evidence>
<gene>
    <name evidence="1" type="ORF">KHC33_02140</name>
</gene>
<proteinExistence type="predicted"/>
<organism evidence="1 2">
    <name type="scientific">Methanospirillum purgamenti</name>
    <dbReference type="NCBI Taxonomy" id="2834276"/>
    <lineage>
        <taxon>Archaea</taxon>
        <taxon>Methanobacteriati</taxon>
        <taxon>Methanobacteriota</taxon>
        <taxon>Stenosarchaea group</taxon>
        <taxon>Methanomicrobia</taxon>
        <taxon>Methanomicrobiales</taxon>
        <taxon>Methanospirillaceae</taxon>
        <taxon>Methanospirillum</taxon>
    </lineage>
</organism>
<reference evidence="1 2" key="1">
    <citation type="submission" date="2021-05" db="EMBL/GenBank/DDBJ databases">
        <title>A novel Methanospirillum isolate from a pyrite-forming mixed culture.</title>
        <authorList>
            <person name="Bunk B."/>
            <person name="Sproer C."/>
            <person name="Spring S."/>
            <person name="Pester M."/>
        </authorList>
    </citation>
    <scope>NUCLEOTIDE SEQUENCE [LARGE SCALE GENOMIC DNA]</scope>
    <source>
        <strain evidence="1 2">J.3.6.1-F.2.7.3</strain>
    </source>
</reference>
<protein>
    <submittedName>
        <fullName evidence="1">Uncharacterized protein</fullName>
    </submittedName>
</protein>
<accession>A0A8E7B2Q6</accession>
<dbReference type="Proteomes" id="UP000680656">
    <property type="component" value="Chromosome"/>
</dbReference>
<evidence type="ECO:0000313" key="1">
    <source>
        <dbReference type="EMBL" id="QVV89357.1"/>
    </source>
</evidence>
<sequence length="186" mass="19553">MNKVLVALGVLLLVMPCGLTYADSLSSSIVCSGATWVSSSVISDARSYAAHLFTSDQAVVNRTLNIGEVITTLVSGRSTGPLGIDEYTGQARNQTAQDPACTFSVLNQKSGRQDDISTHGLFISGDYLSHRILSEKTVAGSVVNGSGILLTKAHSDDGNRTVSHASDIAGSMNVTEEIVFGEEEND</sequence>
<dbReference type="RefSeq" id="WP_214420154.1">
    <property type="nucleotide sequence ID" value="NZ_CP075546.1"/>
</dbReference>